<comment type="caution">
    <text evidence="3">The sequence shown here is derived from an EMBL/GenBank/DDBJ whole genome shotgun (WGS) entry which is preliminary data.</text>
</comment>
<evidence type="ECO:0000256" key="1">
    <source>
        <dbReference type="ARBA" id="ARBA00010209"/>
    </source>
</evidence>
<dbReference type="EMBL" id="SDEE01000020">
    <property type="protein sequence ID" value="RXW24367.1"/>
    <property type="molecule type" value="Genomic_DNA"/>
</dbReference>
<evidence type="ECO:0000313" key="3">
    <source>
        <dbReference type="EMBL" id="RXW24367.1"/>
    </source>
</evidence>
<name>A0A4Q2DVB8_9AGAR</name>
<keyword evidence="4" id="KW-1185">Reference proteome</keyword>
<organism evidence="3 4">
    <name type="scientific">Candolleomyces aberdarensis</name>
    <dbReference type="NCBI Taxonomy" id="2316362"/>
    <lineage>
        <taxon>Eukaryota</taxon>
        <taxon>Fungi</taxon>
        <taxon>Dikarya</taxon>
        <taxon>Basidiomycota</taxon>
        <taxon>Agaricomycotina</taxon>
        <taxon>Agaricomycetes</taxon>
        <taxon>Agaricomycetidae</taxon>
        <taxon>Agaricales</taxon>
        <taxon>Agaricineae</taxon>
        <taxon>Psathyrellaceae</taxon>
        <taxon>Candolleomyces</taxon>
    </lineage>
</organism>
<comment type="similarity">
    <text evidence="1">Belongs to the tryptophan dimethylallyltransferase family.</text>
</comment>
<dbReference type="PANTHER" id="PTHR40627:SF4">
    <property type="entry name" value="PRENYLTRANSFERASE ASQH1-RELATED"/>
    <property type="match status" value="1"/>
</dbReference>
<dbReference type="OrthoDB" id="3354387at2759"/>
<dbReference type="PANTHER" id="PTHR40627">
    <property type="entry name" value="INDOLE PRENYLTRANSFERASE TDIB-RELATED"/>
    <property type="match status" value="1"/>
</dbReference>
<evidence type="ECO:0000256" key="2">
    <source>
        <dbReference type="ARBA" id="ARBA00022679"/>
    </source>
</evidence>
<dbReference type="GO" id="GO:0009820">
    <property type="term" value="P:alkaloid metabolic process"/>
    <property type="evidence" value="ECO:0007669"/>
    <property type="project" value="InterPro"/>
</dbReference>
<dbReference type="InterPro" id="IPR017795">
    <property type="entry name" value="ABBA_NscD-like"/>
</dbReference>
<reference evidence="3 4" key="1">
    <citation type="submission" date="2019-01" db="EMBL/GenBank/DDBJ databases">
        <title>Draft genome sequence of Psathyrella aberdarensis IHI B618.</title>
        <authorList>
            <person name="Buettner E."/>
            <person name="Kellner H."/>
        </authorList>
    </citation>
    <scope>NUCLEOTIDE SEQUENCE [LARGE SCALE GENOMIC DNA]</scope>
    <source>
        <strain evidence="3 4">IHI B618</strain>
    </source>
</reference>
<evidence type="ECO:0000313" key="4">
    <source>
        <dbReference type="Proteomes" id="UP000290288"/>
    </source>
</evidence>
<sequence length="236" mass="26395">MVRRDFRTIRSEVEDMVLQTVDSTLGHNFIALVSRPLAPHGSGSHLQIYHMLTNILPFSPHSEYWWMKLGRPFASMLDTSNYALQTQCRFLCFFYHSIIRLMPPQDSPRSGSVMTIDGSPVELSWVLPQTCDSPGLGSAPHSVRQRRQVRFAIEPMHPVSGKLLKGSAVLDYLTSPDGGNLGMVTTADDCMAWRKKTESFLFPGTEDNSEIPDGSRFFVGTYTSRFISSDAVTNVS</sequence>
<accession>A0A4Q2DVB8</accession>
<dbReference type="AlphaFoldDB" id="A0A4Q2DVB8"/>
<keyword evidence="2" id="KW-0808">Transferase</keyword>
<proteinExistence type="inferred from homology"/>
<dbReference type="GO" id="GO:0016765">
    <property type="term" value="F:transferase activity, transferring alkyl or aryl (other than methyl) groups"/>
    <property type="evidence" value="ECO:0007669"/>
    <property type="project" value="InterPro"/>
</dbReference>
<gene>
    <name evidence="3" type="ORF">EST38_g1481</name>
</gene>
<dbReference type="Proteomes" id="UP000290288">
    <property type="component" value="Unassembled WGS sequence"/>
</dbReference>
<dbReference type="Pfam" id="PF11991">
    <property type="entry name" value="Trp_DMAT"/>
    <property type="match status" value="1"/>
</dbReference>
<protein>
    <submittedName>
        <fullName evidence="3">Uncharacterized protein</fullName>
    </submittedName>
</protein>